<dbReference type="AlphaFoldDB" id="A0AAV9H088"/>
<gene>
    <name evidence="2" type="ORF">QBC34DRAFT_395451</name>
</gene>
<evidence type="ECO:0000313" key="3">
    <source>
        <dbReference type="Proteomes" id="UP001321760"/>
    </source>
</evidence>
<dbReference type="EMBL" id="MU865920">
    <property type="protein sequence ID" value="KAK4453380.1"/>
    <property type="molecule type" value="Genomic_DNA"/>
</dbReference>
<sequence>MRSAARHAVPRRNRSQEKRGRAPQRCGAALKRAHVASRPNTTPGVFKSPHQAEPRKRPFPQCAVAQLPASLAKPTNHCMRTIQGGVVETKLGKENDVLVLLTPYPSQPSAKTLLHLLSFAILSPFSCAQRSDRGDLSRDHVPNVSPRLRLCTEAAGTGVAAAHTRSSQQTRHVGFCFAVKRHAQRGQECMIWRRDEYRCFALLPSKPPTHVSI</sequence>
<evidence type="ECO:0000256" key="1">
    <source>
        <dbReference type="SAM" id="MobiDB-lite"/>
    </source>
</evidence>
<accession>A0AAV9H088</accession>
<name>A0AAV9H088_9PEZI</name>
<dbReference type="Proteomes" id="UP001321760">
    <property type="component" value="Unassembled WGS sequence"/>
</dbReference>
<reference evidence="2" key="2">
    <citation type="submission" date="2023-05" db="EMBL/GenBank/DDBJ databases">
        <authorList>
            <consortium name="Lawrence Berkeley National Laboratory"/>
            <person name="Steindorff A."/>
            <person name="Hensen N."/>
            <person name="Bonometti L."/>
            <person name="Westerberg I."/>
            <person name="Brannstrom I.O."/>
            <person name="Guillou S."/>
            <person name="Cros-Aarteil S."/>
            <person name="Calhoun S."/>
            <person name="Haridas S."/>
            <person name="Kuo A."/>
            <person name="Mondo S."/>
            <person name="Pangilinan J."/>
            <person name="Riley R."/>
            <person name="Labutti K."/>
            <person name="Andreopoulos B."/>
            <person name="Lipzen A."/>
            <person name="Chen C."/>
            <person name="Yanf M."/>
            <person name="Daum C."/>
            <person name="Ng V."/>
            <person name="Clum A."/>
            <person name="Ohm R."/>
            <person name="Martin F."/>
            <person name="Silar P."/>
            <person name="Natvig D."/>
            <person name="Lalanne C."/>
            <person name="Gautier V."/>
            <person name="Ament-Velasquez S.L."/>
            <person name="Kruys A."/>
            <person name="Hutchinson M.I."/>
            <person name="Powell A.J."/>
            <person name="Barry K."/>
            <person name="Miller A.N."/>
            <person name="Grigoriev I.V."/>
            <person name="Debuchy R."/>
            <person name="Gladieux P."/>
            <person name="Thoren M.H."/>
            <person name="Johannesson H."/>
        </authorList>
    </citation>
    <scope>NUCLEOTIDE SEQUENCE</scope>
    <source>
        <strain evidence="2">PSN243</strain>
    </source>
</reference>
<proteinExistence type="predicted"/>
<protein>
    <submittedName>
        <fullName evidence="2">Uncharacterized protein</fullName>
    </submittedName>
</protein>
<comment type="caution">
    <text evidence="2">The sequence shown here is derived from an EMBL/GenBank/DDBJ whole genome shotgun (WGS) entry which is preliminary data.</text>
</comment>
<reference evidence="2" key="1">
    <citation type="journal article" date="2023" name="Mol. Phylogenet. Evol.">
        <title>Genome-scale phylogeny and comparative genomics of the fungal order Sordariales.</title>
        <authorList>
            <person name="Hensen N."/>
            <person name="Bonometti L."/>
            <person name="Westerberg I."/>
            <person name="Brannstrom I.O."/>
            <person name="Guillou S."/>
            <person name="Cros-Aarteil S."/>
            <person name="Calhoun S."/>
            <person name="Haridas S."/>
            <person name="Kuo A."/>
            <person name="Mondo S."/>
            <person name="Pangilinan J."/>
            <person name="Riley R."/>
            <person name="LaButti K."/>
            <person name="Andreopoulos B."/>
            <person name="Lipzen A."/>
            <person name="Chen C."/>
            <person name="Yan M."/>
            <person name="Daum C."/>
            <person name="Ng V."/>
            <person name="Clum A."/>
            <person name="Steindorff A."/>
            <person name="Ohm R.A."/>
            <person name="Martin F."/>
            <person name="Silar P."/>
            <person name="Natvig D.O."/>
            <person name="Lalanne C."/>
            <person name="Gautier V."/>
            <person name="Ament-Velasquez S.L."/>
            <person name="Kruys A."/>
            <person name="Hutchinson M.I."/>
            <person name="Powell A.J."/>
            <person name="Barry K."/>
            <person name="Miller A.N."/>
            <person name="Grigoriev I.V."/>
            <person name="Debuchy R."/>
            <person name="Gladieux P."/>
            <person name="Hiltunen Thoren M."/>
            <person name="Johannesson H."/>
        </authorList>
    </citation>
    <scope>NUCLEOTIDE SEQUENCE</scope>
    <source>
        <strain evidence="2">PSN243</strain>
    </source>
</reference>
<keyword evidence="3" id="KW-1185">Reference proteome</keyword>
<evidence type="ECO:0000313" key="2">
    <source>
        <dbReference type="EMBL" id="KAK4453380.1"/>
    </source>
</evidence>
<organism evidence="2 3">
    <name type="scientific">Podospora aff. communis PSN243</name>
    <dbReference type="NCBI Taxonomy" id="3040156"/>
    <lineage>
        <taxon>Eukaryota</taxon>
        <taxon>Fungi</taxon>
        <taxon>Dikarya</taxon>
        <taxon>Ascomycota</taxon>
        <taxon>Pezizomycotina</taxon>
        <taxon>Sordariomycetes</taxon>
        <taxon>Sordariomycetidae</taxon>
        <taxon>Sordariales</taxon>
        <taxon>Podosporaceae</taxon>
        <taxon>Podospora</taxon>
    </lineage>
</organism>
<feature type="compositionally biased region" description="Basic residues" evidence="1">
    <location>
        <begin position="1"/>
        <end position="13"/>
    </location>
</feature>
<feature type="region of interest" description="Disordered" evidence="1">
    <location>
        <begin position="1"/>
        <end position="56"/>
    </location>
</feature>